<organism evidence="13 14">
    <name type="scientific">Shewanella maritima</name>
    <dbReference type="NCBI Taxonomy" id="2520507"/>
    <lineage>
        <taxon>Bacteria</taxon>
        <taxon>Pseudomonadati</taxon>
        <taxon>Pseudomonadota</taxon>
        <taxon>Gammaproteobacteria</taxon>
        <taxon>Alteromonadales</taxon>
        <taxon>Shewanellaceae</taxon>
        <taxon>Shewanella</taxon>
    </lineage>
</organism>
<dbReference type="PROSITE" id="PS00136">
    <property type="entry name" value="SUBTILASE_ASP"/>
    <property type="match status" value="1"/>
</dbReference>
<keyword evidence="7" id="KW-0325">Glycoprotein</keyword>
<dbReference type="CDD" id="cd02120">
    <property type="entry name" value="PA_subtilisin_like"/>
    <property type="match status" value="1"/>
</dbReference>
<dbReference type="InterPro" id="IPR023828">
    <property type="entry name" value="Peptidase_S8_Ser-AS"/>
</dbReference>
<evidence type="ECO:0000256" key="1">
    <source>
        <dbReference type="ARBA" id="ARBA00004613"/>
    </source>
</evidence>
<evidence type="ECO:0000256" key="9">
    <source>
        <dbReference type="PROSITE-ProRule" id="PRU01240"/>
    </source>
</evidence>
<evidence type="ECO:0000256" key="4">
    <source>
        <dbReference type="ARBA" id="ARBA00022729"/>
    </source>
</evidence>
<dbReference type="PROSITE" id="PS00137">
    <property type="entry name" value="SUBTILASE_HIS"/>
    <property type="match status" value="1"/>
</dbReference>
<dbReference type="InterPro" id="IPR010259">
    <property type="entry name" value="S8pro/Inhibitor_I9"/>
</dbReference>
<keyword evidence="3 9" id="KW-0645">Protease</keyword>
<gene>
    <name evidence="13" type="ORF">EXU30_15080</name>
</gene>
<dbReference type="InterPro" id="IPR000209">
    <property type="entry name" value="Peptidase_S8/S53_dom"/>
</dbReference>
<protein>
    <submittedName>
        <fullName evidence="13">Peptidase S8/S53 subtilisin kexin sedolisin</fullName>
    </submittedName>
</protein>
<evidence type="ECO:0000256" key="5">
    <source>
        <dbReference type="ARBA" id="ARBA00022801"/>
    </source>
</evidence>
<proteinExistence type="inferred from homology"/>
<feature type="signal peptide" evidence="11">
    <location>
        <begin position="1"/>
        <end position="23"/>
    </location>
</feature>
<dbReference type="GO" id="GO:0004252">
    <property type="term" value="F:serine-type endopeptidase activity"/>
    <property type="evidence" value="ECO:0007669"/>
    <property type="project" value="UniProtKB-UniRule"/>
</dbReference>
<dbReference type="GO" id="GO:0006508">
    <property type="term" value="P:proteolysis"/>
    <property type="evidence" value="ECO:0007669"/>
    <property type="project" value="UniProtKB-KW"/>
</dbReference>
<dbReference type="PROSITE" id="PS51892">
    <property type="entry name" value="SUBTILASE"/>
    <property type="match status" value="1"/>
</dbReference>
<dbReference type="GO" id="GO:0016020">
    <property type="term" value="C:membrane"/>
    <property type="evidence" value="ECO:0007669"/>
    <property type="project" value="InterPro"/>
</dbReference>
<dbReference type="InterPro" id="IPR003137">
    <property type="entry name" value="PA_domain"/>
</dbReference>
<dbReference type="GO" id="GO:0005576">
    <property type="term" value="C:extracellular region"/>
    <property type="evidence" value="ECO:0007669"/>
    <property type="project" value="UniProtKB-SubCell"/>
</dbReference>
<keyword evidence="14" id="KW-1185">Reference proteome</keyword>
<dbReference type="InterPro" id="IPR036852">
    <property type="entry name" value="Peptidase_S8/S53_dom_sf"/>
</dbReference>
<dbReference type="CDD" id="cd04852">
    <property type="entry name" value="Peptidases_S8_3"/>
    <property type="match status" value="1"/>
</dbReference>
<feature type="active site" description="Charge relay system" evidence="8 9">
    <location>
        <position position="620"/>
    </location>
</feature>
<accession>A0A411PJY7</accession>
<evidence type="ECO:0000256" key="11">
    <source>
        <dbReference type="SAM" id="SignalP"/>
    </source>
</evidence>
<feature type="domain" description="Dystroglycan-type cadherin-like" evidence="12">
    <location>
        <begin position="1061"/>
        <end position="1152"/>
    </location>
</feature>
<sequence length="1194" mass="125661">MKLSRINLVMGLAMSAMSANVIADDASPIHTVIPGKEKLKQVQNDKTRSDNLYFIRFNDEPLATYRGDIMGLAATQMSKGSNTTKAGTLDVKSAASVSYSRYLANKQQTISSRLGKKLKRSLDIKHSYQIVLNAVAVELSAEEALLIANDADVASVEPVGMHQLHTSSGPEFIGAKQVWQGANGNLATQGEGVIVGIIDTGINATHPSFAAVGVDGYEHVNPLGEGQYLGDCQTFAKFCNDKLIGIVSYPEIVDNRPEIVGQGYADIEEKVQIGYDFNGHGSHVASTAAGNIVKDVNYYLAVEDEQGVISGPSGFVFDDISGVAPHANIVSYQVCTYNGACYPELAIRAVEHAITHGVNVLNYSVGGSARDPWSSADSVAFLNAREAGIHVATSAGNSGPNAQTIGSPGNSPWITTVAAYTHDRGFSEKQLSDFVGGDTKPAALTGKGATAAYTASVVNAADFGDGQCLTPFEAGTFDGEIVVCERGDIARVRKGKNVLDGGAGGLILINVAGGAESIDSDHHLLPAIHLSATDGQTVVDWLAAGEGHQATIGDSQLIKDPELGDIAGVFTSRGPNLPYPNIFAPDIAAPGVDIYAANAEDRPFTETGGGTPYVTMSGTSMSSPHVAGALALIHASQPDWSPAQVQSAVMSTAHQMTYKDDEYSGTKQRSDFFDQGAGSIRIADAINAGLVLDISKQEYVDANPEDGGDPSALNSTSMVQSECVSSCTWTRTVTAVKASSWSASYEYLTPGFDLTVSPASFSLAAGESQELTITAAANIELADEWVHGYVKLTNADTSMSDTHLQATVGFKAGKLVEIMTAELNNVDNQVVIKDVTTSGTNDLQTKGFGFFPAVEYPGDAVASSTSDERESPWNNLDTIHSVGVVVKPYTKRLIAEITSSTAPDMDLYVGIDENGDGQPDAWEVYYSLLCISGQVDSNELCVIETPATGNYWIFAHNYQGSVDGESDDVTLRITQVAYTYNESFDIDAPTSVAQDEAFDVTLTVNGYLDDNEQLEVMQEGEVYYGLLELGTTANLKRNVGATLIKVEAKAPVEVTPNQAPVLANAIADAELELDDNGAATMTMDLANVFSDPDGDALTLSVAGHDGANIDGTMLTLSVDAAATVTLTVTASDGELTVSESFDVVVSEAPAPADPTPEPEPTPSSDSGGALGYFAALLMLVAASRRRLLKVAMAS</sequence>
<comment type="subcellular location">
    <subcellularLocation>
        <location evidence="1">Secreted</location>
    </subcellularLocation>
</comment>
<evidence type="ECO:0000256" key="8">
    <source>
        <dbReference type="PIRSR" id="PIRSR615500-1"/>
    </source>
</evidence>
<evidence type="ECO:0000256" key="3">
    <source>
        <dbReference type="ARBA" id="ARBA00022670"/>
    </source>
</evidence>
<dbReference type="Proteomes" id="UP000291106">
    <property type="component" value="Chromosome"/>
</dbReference>
<dbReference type="InterPro" id="IPR006644">
    <property type="entry name" value="Cadg"/>
</dbReference>
<dbReference type="InterPro" id="IPR045051">
    <property type="entry name" value="SBT"/>
</dbReference>
<dbReference type="InterPro" id="IPR015500">
    <property type="entry name" value="Peptidase_S8_subtilisin-rel"/>
</dbReference>
<dbReference type="Pfam" id="PF17766">
    <property type="entry name" value="fn3_6"/>
    <property type="match status" value="1"/>
</dbReference>
<dbReference type="InterPro" id="IPR041469">
    <property type="entry name" value="Subtilisin-like_FN3"/>
</dbReference>
<dbReference type="Gene3D" id="3.50.30.30">
    <property type="match status" value="1"/>
</dbReference>
<dbReference type="OrthoDB" id="614750at2"/>
<feature type="chain" id="PRO_5019334912" evidence="11">
    <location>
        <begin position="24"/>
        <end position="1194"/>
    </location>
</feature>
<dbReference type="RefSeq" id="WP_130601381.1">
    <property type="nucleotide sequence ID" value="NZ_CP036200.1"/>
</dbReference>
<dbReference type="PROSITE" id="PS00138">
    <property type="entry name" value="SUBTILASE_SER"/>
    <property type="match status" value="1"/>
</dbReference>
<dbReference type="AlphaFoldDB" id="A0A411PJY7"/>
<evidence type="ECO:0000256" key="2">
    <source>
        <dbReference type="ARBA" id="ARBA00011073"/>
    </source>
</evidence>
<dbReference type="KEGG" id="smai:EXU30_15080"/>
<evidence type="ECO:0000313" key="14">
    <source>
        <dbReference type="Proteomes" id="UP000291106"/>
    </source>
</evidence>
<dbReference type="InterPro" id="IPR034197">
    <property type="entry name" value="Peptidases_S8_3"/>
</dbReference>
<dbReference type="InterPro" id="IPR013783">
    <property type="entry name" value="Ig-like_fold"/>
</dbReference>
<evidence type="ECO:0000313" key="13">
    <source>
        <dbReference type="EMBL" id="QBF83853.1"/>
    </source>
</evidence>
<evidence type="ECO:0000256" key="7">
    <source>
        <dbReference type="ARBA" id="ARBA00023180"/>
    </source>
</evidence>
<dbReference type="Pfam" id="PF05922">
    <property type="entry name" value="Inhibitor_I9"/>
    <property type="match status" value="1"/>
</dbReference>
<evidence type="ECO:0000259" key="12">
    <source>
        <dbReference type="SMART" id="SM00736"/>
    </source>
</evidence>
<dbReference type="PANTHER" id="PTHR10795">
    <property type="entry name" value="PROPROTEIN CONVERTASE SUBTILISIN/KEXIN"/>
    <property type="match status" value="1"/>
</dbReference>
<reference evidence="13 14" key="1">
    <citation type="submission" date="2019-02" db="EMBL/GenBank/DDBJ databases">
        <title>Shewanella sp. D4-2 isolated from Dokdo Island.</title>
        <authorList>
            <person name="Baek K."/>
        </authorList>
    </citation>
    <scope>NUCLEOTIDE SEQUENCE [LARGE SCALE GENOMIC DNA]</scope>
    <source>
        <strain evidence="13 14">D4-2</strain>
    </source>
</reference>
<evidence type="ECO:0000256" key="6">
    <source>
        <dbReference type="ARBA" id="ARBA00022825"/>
    </source>
</evidence>
<dbReference type="Gene3D" id="3.40.50.200">
    <property type="entry name" value="Peptidase S8/S53 domain"/>
    <property type="match status" value="1"/>
</dbReference>
<dbReference type="Pfam" id="PF00082">
    <property type="entry name" value="Peptidase_S8"/>
    <property type="match status" value="1"/>
</dbReference>
<name>A0A411PJY7_9GAMM</name>
<evidence type="ECO:0000256" key="10">
    <source>
        <dbReference type="RuleBase" id="RU003355"/>
    </source>
</evidence>
<dbReference type="Gene3D" id="2.60.40.2310">
    <property type="match status" value="1"/>
</dbReference>
<dbReference type="Pfam" id="PF02225">
    <property type="entry name" value="PA"/>
    <property type="match status" value="1"/>
</dbReference>
<dbReference type="Gene3D" id="2.60.40.10">
    <property type="entry name" value="Immunoglobulins"/>
    <property type="match status" value="1"/>
</dbReference>
<keyword evidence="5 9" id="KW-0378">Hydrolase</keyword>
<dbReference type="EMBL" id="CP036200">
    <property type="protein sequence ID" value="QBF83853.1"/>
    <property type="molecule type" value="Genomic_DNA"/>
</dbReference>
<keyword evidence="4 11" id="KW-0732">Signal</keyword>
<dbReference type="InterPro" id="IPR023827">
    <property type="entry name" value="Peptidase_S8_Asp-AS"/>
</dbReference>
<dbReference type="SUPFAM" id="SSF52743">
    <property type="entry name" value="Subtilisin-like"/>
    <property type="match status" value="1"/>
</dbReference>
<dbReference type="PRINTS" id="PR00723">
    <property type="entry name" value="SUBTILISIN"/>
</dbReference>
<keyword evidence="6 9" id="KW-0720">Serine protease</keyword>
<comment type="similarity">
    <text evidence="2 9 10">Belongs to the peptidase S8 family.</text>
</comment>
<feature type="active site" description="Charge relay system" evidence="8 9">
    <location>
        <position position="199"/>
    </location>
</feature>
<feature type="active site" description="Charge relay system" evidence="8 9">
    <location>
        <position position="280"/>
    </location>
</feature>
<dbReference type="InterPro" id="IPR022398">
    <property type="entry name" value="Peptidase_S8_His-AS"/>
</dbReference>
<dbReference type="SMART" id="SM00736">
    <property type="entry name" value="CADG"/>
    <property type="match status" value="1"/>
</dbReference>